<evidence type="ECO:0000313" key="3">
    <source>
        <dbReference type="Proteomes" id="UP001216139"/>
    </source>
</evidence>
<feature type="transmembrane region" description="Helical" evidence="1">
    <location>
        <begin position="80"/>
        <end position="100"/>
    </location>
</feature>
<sequence length="201" mass="23156">MDISALALKLILLLVPGGIATLIFEKLTTYQKWSPFKFIVNSIFFGGACYILSDALFYIFLEGEIKEFWKTFVVATSIPFFEIFRATAVSISIGFLAALIENKKWITRFARLLTIADKYGEENLYSYFLNDPKVTEVYVRDIINNLTFHGEVDSFSETEEISEISLRDVKVYDYQSSNLLYTMPRVFLSRPKNTIFIEVPI</sequence>
<dbReference type="Proteomes" id="UP001216139">
    <property type="component" value="Chromosome"/>
</dbReference>
<keyword evidence="1" id="KW-0472">Membrane</keyword>
<gene>
    <name evidence="2" type="ORF">PQO05_22575</name>
</gene>
<keyword evidence="1" id="KW-1133">Transmembrane helix</keyword>
<accession>A0ABY7T5G3</accession>
<evidence type="ECO:0000313" key="2">
    <source>
        <dbReference type="EMBL" id="WCT11529.1"/>
    </source>
</evidence>
<reference evidence="2 3" key="1">
    <citation type="submission" date="2023-02" db="EMBL/GenBank/DDBJ databases">
        <title>Genome sequence of Mucilaginibacter jinjuensis strain KACC 16571.</title>
        <authorList>
            <person name="Kim S."/>
            <person name="Heo J."/>
            <person name="Kwon S.-W."/>
        </authorList>
    </citation>
    <scope>NUCLEOTIDE SEQUENCE [LARGE SCALE GENOMIC DNA]</scope>
    <source>
        <strain evidence="2 3">KACC 16571</strain>
    </source>
</reference>
<protein>
    <submittedName>
        <fullName evidence="2">Uncharacterized protein</fullName>
    </submittedName>
</protein>
<evidence type="ECO:0000256" key="1">
    <source>
        <dbReference type="SAM" id="Phobius"/>
    </source>
</evidence>
<dbReference type="EMBL" id="CP117167">
    <property type="protein sequence ID" value="WCT11529.1"/>
    <property type="molecule type" value="Genomic_DNA"/>
</dbReference>
<dbReference type="RefSeq" id="WP_273629716.1">
    <property type="nucleotide sequence ID" value="NZ_CP117167.1"/>
</dbReference>
<keyword evidence="1" id="KW-0812">Transmembrane</keyword>
<organism evidence="2 3">
    <name type="scientific">Mucilaginibacter jinjuensis</name>
    <dbReference type="NCBI Taxonomy" id="1176721"/>
    <lineage>
        <taxon>Bacteria</taxon>
        <taxon>Pseudomonadati</taxon>
        <taxon>Bacteroidota</taxon>
        <taxon>Sphingobacteriia</taxon>
        <taxon>Sphingobacteriales</taxon>
        <taxon>Sphingobacteriaceae</taxon>
        <taxon>Mucilaginibacter</taxon>
    </lineage>
</organism>
<feature type="transmembrane region" description="Helical" evidence="1">
    <location>
        <begin position="36"/>
        <end position="60"/>
    </location>
</feature>
<name>A0ABY7T5G3_9SPHI</name>
<proteinExistence type="predicted"/>
<keyword evidence="3" id="KW-1185">Reference proteome</keyword>
<feature type="transmembrane region" description="Helical" evidence="1">
    <location>
        <begin position="6"/>
        <end position="24"/>
    </location>
</feature>